<dbReference type="OrthoDB" id="9760333at2"/>
<dbReference type="PANTHER" id="PTHR32552">
    <property type="entry name" value="FERRICHROME IRON RECEPTOR-RELATED"/>
    <property type="match status" value="1"/>
</dbReference>
<keyword evidence="14" id="KW-0732">Signal</keyword>
<feature type="domain" description="TonB-dependent receptor plug" evidence="16">
    <location>
        <begin position="89"/>
        <end position="198"/>
    </location>
</feature>
<evidence type="ECO:0000313" key="17">
    <source>
        <dbReference type="EMBL" id="PAX06686.1"/>
    </source>
</evidence>
<dbReference type="SUPFAM" id="SSF56935">
    <property type="entry name" value="Porins"/>
    <property type="match status" value="1"/>
</dbReference>
<dbReference type="AlphaFoldDB" id="A0A2A2SBQ2"/>
<dbReference type="GO" id="GO:0009279">
    <property type="term" value="C:cell outer membrane"/>
    <property type="evidence" value="ECO:0007669"/>
    <property type="project" value="UniProtKB-SubCell"/>
</dbReference>
<dbReference type="PROSITE" id="PS52016">
    <property type="entry name" value="TONB_DEPENDENT_REC_3"/>
    <property type="match status" value="1"/>
</dbReference>
<dbReference type="GO" id="GO:0006826">
    <property type="term" value="P:iron ion transport"/>
    <property type="evidence" value="ECO:0007669"/>
    <property type="project" value="UniProtKB-KW"/>
</dbReference>
<evidence type="ECO:0000256" key="11">
    <source>
        <dbReference type="PROSITE-ProRule" id="PRU01360"/>
    </source>
</evidence>
<proteinExistence type="inferred from homology"/>
<reference evidence="18" key="1">
    <citation type="submission" date="2017-09" db="EMBL/GenBank/DDBJ databases">
        <authorList>
            <person name="Feng G."/>
            <person name="Zhu H."/>
        </authorList>
    </citation>
    <scope>NUCLEOTIDE SEQUENCE [LARGE SCALE GENOMIC DNA]</scope>
    <source>
        <strain evidence="18">1PNM-20</strain>
    </source>
</reference>
<accession>A0A2A2SBQ2</accession>
<name>A0A2A2SBQ2_9SPHN</name>
<gene>
    <name evidence="17" type="ORF">CKY28_16280</name>
</gene>
<comment type="caution">
    <text evidence="17">The sequence shown here is derived from an EMBL/GenBank/DDBJ whole genome shotgun (WGS) entry which is preliminary data.</text>
</comment>
<organism evidence="17 18">
    <name type="scientific">Sphingomonas lenta</name>
    <dbReference type="NCBI Taxonomy" id="1141887"/>
    <lineage>
        <taxon>Bacteria</taxon>
        <taxon>Pseudomonadati</taxon>
        <taxon>Pseudomonadota</taxon>
        <taxon>Alphaproteobacteria</taxon>
        <taxon>Sphingomonadales</taxon>
        <taxon>Sphingomonadaceae</taxon>
        <taxon>Sphingomonas</taxon>
    </lineage>
</organism>
<evidence type="ECO:0000256" key="8">
    <source>
        <dbReference type="ARBA" id="ARBA00023077"/>
    </source>
</evidence>
<dbReference type="Gene3D" id="2.40.170.20">
    <property type="entry name" value="TonB-dependent receptor, beta-barrel domain"/>
    <property type="match status" value="2"/>
</dbReference>
<dbReference type="Proteomes" id="UP000218151">
    <property type="component" value="Unassembled WGS sequence"/>
</dbReference>
<feature type="signal peptide" evidence="14">
    <location>
        <begin position="1"/>
        <end position="28"/>
    </location>
</feature>
<keyword evidence="9 11" id="KW-0472">Membrane</keyword>
<dbReference type="InterPro" id="IPR000531">
    <property type="entry name" value="Beta-barrel_TonB"/>
</dbReference>
<dbReference type="Pfam" id="PF07715">
    <property type="entry name" value="Plug"/>
    <property type="match status" value="1"/>
</dbReference>
<keyword evidence="17" id="KW-0675">Receptor</keyword>
<feature type="domain" description="TonB-dependent receptor-like beta-barrel" evidence="15">
    <location>
        <begin position="380"/>
        <end position="872"/>
    </location>
</feature>
<keyword evidence="3 11" id="KW-1134">Transmembrane beta strand</keyword>
<evidence type="ECO:0000256" key="5">
    <source>
        <dbReference type="ARBA" id="ARBA00022692"/>
    </source>
</evidence>
<dbReference type="InterPro" id="IPR036942">
    <property type="entry name" value="Beta-barrel_TonB_sf"/>
</dbReference>
<keyword evidence="5 11" id="KW-0812">Transmembrane</keyword>
<keyword evidence="2 11" id="KW-0813">Transport</keyword>
<feature type="chain" id="PRO_5011996930" evidence="14">
    <location>
        <begin position="29"/>
        <end position="914"/>
    </location>
</feature>
<evidence type="ECO:0000256" key="6">
    <source>
        <dbReference type="ARBA" id="ARBA00023004"/>
    </source>
</evidence>
<evidence type="ECO:0000259" key="16">
    <source>
        <dbReference type="Pfam" id="PF07715"/>
    </source>
</evidence>
<evidence type="ECO:0000313" key="18">
    <source>
        <dbReference type="Proteomes" id="UP000218151"/>
    </source>
</evidence>
<dbReference type="Pfam" id="PF00593">
    <property type="entry name" value="TonB_dep_Rec_b-barrel"/>
    <property type="match status" value="1"/>
</dbReference>
<evidence type="ECO:0000256" key="12">
    <source>
        <dbReference type="RuleBase" id="RU003357"/>
    </source>
</evidence>
<protein>
    <submittedName>
        <fullName evidence="17">TonB-dependent receptor</fullName>
    </submittedName>
</protein>
<evidence type="ECO:0000256" key="10">
    <source>
        <dbReference type="ARBA" id="ARBA00023237"/>
    </source>
</evidence>
<feature type="region of interest" description="Disordered" evidence="13">
    <location>
        <begin position="28"/>
        <end position="64"/>
    </location>
</feature>
<evidence type="ECO:0000259" key="15">
    <source>
        <dbReference type="Pfam" id="PF00593"/>
    </source>
</evidence>
<keyword evidence="8 12" id="KW-0798">TonB box</keyword>
<sequence length="914" mass="98065">MKGIAVIKTSHLLAASVFALAVATPAHAQDTAGSPGTTTPGQPPADAAQTPPTQSPATAAQVAPDPADATLAATGNDIVVTATRRNETVQNVPIAITAVPAELLRDAAVQDVRDLEQLAPSLQTTTGQSQATGSSFAIRGIGTAGDNPGFEPAVGVFIDGVFRSRAGVALSELPELERVEVLRGPQGTLFGRNTSAGALSIFTAKPQFELGGYVEGAYGNLDAYELRGAITGPVTDQIALRFDGAYRKRDGFIRDANSDRRINNIDRYLVRGQALFDNGDVTFRLIGDYTETDENCCGAVSVVRGPLAPVIQGIAAAQGLVGLYTGSPSDRIQAISPNRSYAERVKDWGVSGELNFSLGAVNVTSITAYRDFRVLRDQDIDFSGIDRAYRDEYRSDLTDFTQEIRFQGTAFGDFLDFLVGGFYLDETLTLRDTVRFGRDANRYVDTVFAGLARSQFFGSFNVPTLPQLGASLVGGPALPANTVPLLGQLIYLQNPQVAPNVRLQQIAPPGSPLFALLNSPLPGAQPGQGNNNDNFRVKTTALAAFTHNILNLTDQLKLTLGLRYNYEKKELDADIRNNSGSCAFFDQLRAGNQAAATYAALIRGASPTLFNNLFLLGCNPAVNTEFNGAYQDDREENVITGTAKLSYAFSPRYLVYGSYDRGYKSGGYNLDQATFDSVLLGGNGPQGSDLEFGRETVDSFEVGVKTSPSPQFTFNLAGFYAKYKGLQNLVFAGNNFVVQNISDSTSKGIEAESIFRPSTDLTVRLGYTFNDVQVDEDVTFPANSPLQGSQGQQFANIPRHAVTFSTTWNPQLTAGLRGIVHVDGRFNSEVEISQRGSGTAIAGRAAIRNEAYALVNALAGVQTDDGRLRGEVFVENLTDKFFFITGFPVPEQTGNFAGYPGQPRTYGVRVRVGF</sequence>
<dbReference type="PANTHER" id="PTHR32552:SF81">
    <property type="entry name" value="TONB-DEPENDENT OUTER MEMBRANE RECEPTOR"/>
    <property type="match status" value="1"/>
</dbReference>
<comment type="similarity">
    <text evidence="11 12">Belongs to the TonB-dependent receptor family.</text>
</comment>
<evidence type="ECO:0000256" key="14">
    <source>
        <dbReference type="SAM" id="SignalP"/>
    </source>
</evidence>
<keyword evidence="18" id="KW-1185">Reference proteome</keyword>
<dbReference type="EMBL" id="NSLI01000005">
    <property type="protein sequence ID" value="PAX06686.1"/>
    <property type="molecule type" value="Genomic_DNA"/>
</dbReference>
<keyword evidence="6" id="KW-0408">Iron</keyword>
<comment type="subcellular location">
    <subcellularLocation>
        <location evidence="1 11">Cell outer membrane</location>
        <topology evidence="1 11">Multi-pass membrane protein</topology>
    </subcellularLocation>
</comment>
<evidence type="ECO:0000256" key="1">
    <source>
        <dbReference type="ARBA" id="ARBA00004571"/>
    </source>
</evidence>
<evidence type="ECO:0000256" key="2">
    <source>
        <dbReference type="ARBA" id="ARBA00022448"/>
    </source>
</evidence>
<dbReference type="InterPro" id="IPR039426">
    <property type="entry name" value="TonB-dep_rcpt-like"/>
</dbReference>
<evidence type="ECO:0000256" key="13">
    <source>
        <dbReference type="SAM" id="MobiDB-lite"/>
    </source>
</evidence>
<evidence type="ECO:0000256" key="9">
    <source>
        <dbReference type="ARBA" id="ARBA00023136"/>
    </source>
</evidence>
<keyword evidence="4" id="KW-0410">Iron transport</keyword>
<keyword evidence="10 11" id="KW-0998">Cell outer membrane</keyword>
<keyword evidence="7" id="KW-0406">Ion transport</keyword>
<evidence type="ECO:0000256" key="7">
    <source>
        <dbReference type="ARBA" id="ARBA00023065"/>
    </source>
</evidence>
<evidence type="ECO:0000256" key="4">
    <source>
        <dbReference type="ARBA" id="ARBA00022496"/>
    </source>
</evidence>
<evidence type="ECO:0000256" key="3">
    <source>
        <dbReference type="ARBA" id="ARBA00022452"/>
    </source>
</evidence>
<dbReference type="InterPro" id="IPR012910">
    <property type="entry name" value="Plug_dom"/>
</dbReference>